<dbReference type="eggNOG" id="ENOG502T9DD">
    <property type="taxonomic scope" value="Eukaryota"/>
</dbReference>
<dbReference type="FunCoup" id="B3M4J3">
    <property type="interactions" value="37"/>
</dbReference>
<evidence type="ECO:0000256" key="1">
    <source>
        <dbReference type="SAM" id="SignalP"/>
    </source>
</evidence>
<dbReference type="GO" id="GO:0050829">
    <property type="term" value="P:defense response to Gram-negative bacterium"/>
    <property type="evidence" value="ECO:0007669"/>
    <property type="project" value="EnsemblMetazoa"/>
</dbReference>
<gene>
    <name evidence="2" type="primary">Dana\GF10536</name>
    <name evidence="2" type="synonym">dana_GLEANR_10490</name>
    <name evidence="2" type="ORF">GF10536</name>
</gene>
<evidence type="ECO:0000313" key="2">
    <source>
        <dbReference type="EMBL" id="EDV40487.1"/>
    </source>
</evidence>
<accession>B3M4J3</accession>
<organism evidence="2 3">
    <name type="scientific">Drosophila ananassae</name>
    <name type="common">Fruit fly</name>
    <dbReference type="NCBI Taxonomy" id="7217"/>
    <lineage>
        <taxon>Eukaryota</taxon>
        <taxon>Metazoa</taxon>
        <taxon>Ecdysozoa</taxon>
        <taxon>Arthropoda</taxon>
        <taxon>Hexapoda</taxon>
        <taxon>Insecta</taxon>
        <taxon>Pterygota</taxon>
        <taxon>Neoptera</taxon>
        <taxon>Endopterygota</taxon>
        <taxon>Diptera</taxon>
        <taxon>Brachycera</taxon>
        <taxon>Muscomorpha</taxon>
        <taxon>Ephydroidea</taxon>
        <taxon>Drosophilidae</taxon>
        <taxon>Drosophila</taxon>
        <taxon>Sophophora</taxon>
    </lineage>
</organism>
<dbReference type="GeneID" id="6493405"/>
<dbReference type="InParanoid" id="B3M4J3"/>
<dbReference type="AlphaFoldDB" id="B3M4J3"/>
<dbReference type="EMBL" id="CH902618">
    <property type="protein sequence ID" value="EDV40487.1"/>
    <property type="molecule type" value="Genomic_DNA"/>
</dbReference>
<protein>
    <recommendedName>
        <fullName evidence="4">Attacin C-terminal domain-containing protein</fullName>
    </recommendedName>
</protein>
<dbReference type="HOGENOM" id="CLU_167084_0_0_1"/>
<dbReference type="GO" id="GO:0050830">
    <property type="term" value="P:defense response to Gram-positive bacterium"/>
    <property type="evidence" value="ECO:0007669"/>
    <property type="project" value="EnsemblMetazoa"/>
</dbReference>
<dbReference type="KEGG" id="dan:6493405"/>
<dbReference type="OrthoDB" id="8019688at2759"/>
<proteinExistence type="predicted"/>
<sequence length="116" mass="13082">MYSNKIRILLFVGLCFAAAVTASSQPDPEDLVVAEAEKYLENYPLIRRVRSPEGGSVVITATKDRQVGREANVQYNHNLYTSRDGRGSIDAYAQASRNFDHNRNNFQGGVQGRWRF</sequence>
<feature type="signal peptide" evidence="1">
    <location>
        <begin position="1"/>
        <end position="22"/>
    </location>
</feature>
<dbReference type="CTD" id="317900"/>
<dbReference type="STRING" id="7217.B3M4J3"/>
<feature type="chain" id="PRO_5002789573" description="Attacin C-terminal domain-containing protein" evidence="1">
    <location>
        <begin position="23"/>
        <end position="116"/>
    </location>
</feature>
<reference evidence="2 3" key="1">
    <citation type="journal article" date="2007" name="Nature">
        <title>Evolution of genes and genomes on the Drosophila phylogeny.</title>
        <authorList>
            <consortium name="Drosophila 12 Genomes Consortium"/>
            <person name="Clark A.G."/>
            <person name="Eisen M.B."/>
            <person name="Smith D.R."/>
            <person name="Bergman C.M."/>
            <person name="Oliver B."/>
            <person name="Markow T.A."/>
            <person name="Kaufman T.C."/>
            <person name="Kellis M."/>
            <person name="Gelbart W."/>
            <person name="Iyer V.N."/>
            <person name="Pollard D.A."/>
            <person name="Sackton T.B."/>
            <person name="Larracuente A.M."/>
            <person name="Singh N.D."/>
            <person name="Abad J.P."/>
            <person name="Abt D.N."/>
            <person name="Adryan B."/>
            <person name="Aguade M."/>
            <person name="Akashi H."/>
            <person name="Anderson W.W."/>
            <person name="Aquadro C.F."/>
            <person name="Ardell D.H."/>
            <person name="Arguello R."/>
            <person name="Artieri C.G."/>
            <person name="Barbash D.A."/>
            <person name="Barker D."/>
            <person name="Barsanti P."/>
            <person name="Batterham P."/>
            <person name="Batzoglou S."/>
            <person name="Begun D."/>
            <person name="Bhutkar A."/>
            <person name="Blanco E."/>
            <person name="Bosak S.A."/>
            <person name="Bradley R.K."/>
            <person name="Brand A.D."/>
            <person name="Brent M.R."/>
            <person name="Brooks A.N."/>
            <person name="Brown R.H."/>
            <person name="Butlin R.K."/>
            <person name="Caggese C."/>
            <person name="Calvi B.R."/>
            <person name="Bernardo de Carvalho A."/>
            <person name="Caspi A."/>
            <person name="Castrezana S."/>
            <person name="Celniker S.E."/>
            <person name="Chang J.L."/>
            <person name="Chapple C."/>
            <person name="Chatterji S."/>
            <person name="Chinwalla A."/>
            <person name="Civetta A."/>
            <person name="Clifton S.W."/>
            <person name="Comeron J.M."/>
            <person name="Costello J.C."/>
            <person name="Coyne J.A."/>
            <person name="Daub J."/>
            <person name="David R.G."/>
            <person name="Delcher A.L."/>
            <person name="Delehaunty K."/>
            <person name="Do C.B."/>
            <person name="Ebling H."/>
            <person name="Edwards K."/>
            <person name="Eickbush T."/>
            <person name="Evans J.D."/>
            <person name="Filipski A."/>
            <person name="Findeiss S."/>
            <person name="Freyhult E."/>
            <person name="Fulton L."/>
            <person name="Fulton R."/>
            <person name="Garcia A.C."/>
            <person name="Gardiner A."/>
            <person name="Garfield D.A."/>
            <person name="Garvin B.E."/>
            <person name="Gibson G."/>
            <person name="Gilbert D."/>
            <person name="Gnerre S."/>
            <person name="Godfrey J."/>
            <person name="Good R."/>
            <person name="Gotea V."/>
            <person name="Gravely B."/>
            <person name="Greenberg A.J."/>
            <person name="Griffiths-Jones S."/>
            <person name="Gross S."/>
            <person name="Guigo R."/>
            <person name="Gustafson E.A."/>
            <person name="Haerty W."/>
            <person name="Hahn M.W."/>
            <person name="Halligan D.L."/>
            <person name="Halpern A.L."/>
            <person name="Halter G.M."/>
            <person name="Han M.V."/>
            <person name="Heger A."/>
            <person name="Hillier L."/>
            <person name="Hinrichs A.S."/>
            <person name="Holmes I."/>
            <person name="Hoskins R.A."/>
            <person name="Hubisz M.J."/>
            <person name="Hultmark D."/>
            <person name="Huntley M.A."/>
            <person name="Jaffe D.B."/>
            <person name="Jagadeeshan S."/>
            <person name="Jeck W.R."/>
            <person name="Johnson J."/>
            <person name="Jones C.D."/>
            <person name="Jordan W.C."/>
            <person name="Karpen G.H."/>
            <person name="Kataoka E."/>
            <person name="Keightley P.D."/>
            <person name="Kheradpour P."/>
            <person name="Kirkness E.F."/>
            <person name="Koerich L.B."/>
            <person name="Kristiansen K."/>
            <person name="Kudrna D."/>
            <person name="Kulathinal R.J."/>
            <person name="Kumar S."/>
            <person name="Kwok R."/>
            <person name="Lander E."/>
            <person name="Langley C.H."/>
            <person name="Lapoint R."/>
            <person name="Lazzaro B.P."/>
            <person name="Lee S.J."/>
            <person name="Levesque L."/>
            <person name="Li R."/>
            <person name="Lin C.F."/>
            <person name="Lin M.F."/>
            <person name="Lindblad-Toh K."/>
            <person name="Llopart A."/>
            <person name="Long M."/>
            <person name="Low L."/>
            <person name="Lozovsky E."/>
            <person name="Lu J."/>
            <person name="Luo M."/>
            <person name="Machado C.A."/>
            <person name="Makalowski W."/>
            <person name="Marzo M."/>
            <person name="Matsuda M."/>
            <person name="Matzkin L."/>
            <person name="McAllister B."/>
            <person name="McBride C.S."/>
            <person name="McKernan B."/>
            <person name="McKernan K."/>
            <person name="Mendez-Lago M."/>
            <person name="Minx P."/>
            <person name="Mollenhauer M.U."/>
            <person name="Montooth K."/>
            <person name="Mount S.M."/>
            <person name="Mu X."/>
            <person name="Myers E."/>
            <person name="Negre B."/>
            <person name="Newfeld S."/>
            <person name="Nielsen R."/>
            <person name="Noor M.A."/>
            <person name="O'Grady P."/>
            <person name="Pachter L."/>
            <person name="Papaceit M."/>
            <person name="Parisi M.J."/>
            <person name="Parisi M."/>
            <person name="Parts L."/>
            <person name="Pedersen J.S."/>
            <person name="Pesole G."/>
            <person name="Phillippy A.M."/>
            <person name="Ponting C.P."/>
            <person name="Pop M."/>
            <person name="Porcelli D."/>
            <person name="Powell J.R."/>
            <person name="Prohaska S."/>
            <person name="Pruitt K."/>
            <person name="Puig M."/>
            <person name="Quesneville H."/>
            <person name="Ram K.R."/>
            <person name="Rand D."/>
            <person name="Rasmussen M.D."/>
            <person name="Reed L.K."/>
            <person name="Reenan R."/>
            <person name="Reily A."/>
            <person name="Remington K.A."/>
            <person name="Rieger T.T."/>
            <person name="Ritchie M.G."/>
            <person name="Robin C."/>
            <person name="Rogers Y.H."/>
            <person name="Rohde C."/>
            <person name="Rozas J."/>
            <person name="Rubenfield M.J."/>
            <person name="Ruiz A."/>
            <person name="Russo S."/>
            <person name="Salzberg S.L."/>
            <person name="Sanchez-Gracia A."/>
            <person name="Saranga D.J."/>
            <person name="Sato H."/>
            <person name="Schaeffer S.W."/>
            <person name="Schatz M.C."/>
            <person name="Schlenke T."/>
            <person name="Schwartz R."/>
            <person name="Segarra C."/>
            <person name="Singh R.S."/>
            <person name="Sirot L."/>
            <person name="Sirota M."/>
            <person name="Sisneros N.B."/>
            <person name="Smith C.D."/>
            <person name="Smith T.F."/>
            <person name="Spieth J."/>
            <person name="Stage D.E."/>
            <person name="Stark A."/>
            <person name="Stephan W."/>
            <person name="Strausberg R.L."/>
            <person name="Strempel S."/>
            <person name="Sturgill D."/>
            <person name="Sutton G."/>
            <person name="Sutton G.G."/>
            <person name="Tao W."/>
            <person name="Teichmann S."/>
            <person name="Tobari Y.N."/>
            <person name="Tomimura Y."/>
            <person name="Tsolas J.M."/>
            <person name="Valente V.L."/>
            <person name="Venter E."/>
            <person name="Venter J.C."/>
            <person name="Vicario S."/>
            <person name="Vieira F.G."/>
            <person name="Vilella A.J."/>
            <person name="Villasante A."/>
            <person name="Walenz B."/>
            <person name="Wang J."/>
            <person name="Wasserman M."/>
            <person name="Watts T."/>
            <person name="Wilson D."/>
            <person name="Wilson R.K."/>
            <person name="Wing R.A."/>
            <person name="Wolfner M.F."/>
            <person name="Wong A."/>
            <person name="Wong G.K."/>
            <person name="Wu C.I."/>
            <person name="Wu G."/>
            <person name="Yamamoto D."/>
            <person name="Yang H.P."/>
            <person name="Yang S.P."/>
            <person name="Yorke J.A."/>
            <person name="Yoshida K."/>
            <person name="Zdobnov E."/>
            <person name="Zhang P."/>
            <person name="Zhang Y."/>
            <person name="Zimin A.V."/>
            <person name="Baldwin J."/>
            <person name="Abdouelleil A."/>
            <person name="Abdulkadir J."/>
            <person name="Abebe A."/>
            <person name="Abera B."/>
            <person name="Abreu J."/>
            <person name="Acer S.C."/>
            <person name="Aftuck L."/>
            <person name="Alexander A."/>
            <person name="An P."/>
            <person name="Anderson E."/>
            <person name="Anderson S."/>
            <person name="Arachi H."/>
            <person name="Azer M."/>
            <person name="Bachantsang P."/>
            <person name="Barry A."/>
            <person name="Bayul T."/>
            <person name="Berlin A."/>
            <person name="Bessette D."/>
            <person name="Bloom T."/>
            <person name="Blye J."/>
            <person name="Boguslavskiy L."/>
            <person name="Bonnet C."/>
            <person name="Boukhgalter B."/>
            <person name="Bourzgui I."/>
            <person name="Brown A."/>
            <person name="Cahill P."/>
            <person name="Channer S."/>
            <person name="Cheshatsang Y."/>
            <person name="Chuda L."/>
            <person name="Citroen M."/>
            <person name="Collymore A."/>
            <person name="Cooke P."/>
            <person name="Costello M."/>
            <person name="D'Aco K."/>
            <person name="Daza R."/>
            <person name="De Haan G."/>
            <person name="DeGray S."/>
            <person name="DeMaso C."/>
            <person name="Dhargay N."/>
            <person name="Dooley K."/>
            <person name="Dooley E."/>
            <person name="Doricent M."/>
            <person name="Dorje P."/>
            <person name="Dorjee K."/>
            <person name="Dupes A."/>
            <person name="Elong R."/>
            <person name="Falk J."/>
            <person name="Farina A."/>
            <person name="Faro S."/>
            <person name="Ferguson D."/>
            <person name="Fisher S."/>
            <person name="Foley C.D."/>
            <person name="Franke A."/>
            <person name="Friedrich D."/>
            <person name="Gadbois L."/>
            <person name="Gearin G."/>
            <person name="Gearin C.R."/>
            <person name="Giannoukos G."/>
            <person name="Goode T."/>
            <person name="Graham J."/>
            <person name="Grandbois E."/>
            <person name="Grewal S."/>
            <person name="Gyaltsen K."/>
            <person name="Hafez N."/>
            <person name="Hagos B."/>
            <person name="Hall J."/>
            <person name="Henson C."/>
            <person name="Hollinger A."/>
            <person name="Honan T."/>
            <person name="Huard M.D."/>
            <person name="Hughes L."/>
            <person name="Hurhula B."/>
            <person name="Husby M.E."/>
            <person name="Kamat A."/>
            <person name="Kanga B."/>
            <person name="Kashin S."/>
            <person name="Khazanovich D."/>
            <person name="Kisner P."/>
            <person name="Lance K."/>
            <person name="Lara M."/>
            <person name="Lee W."/>
            <person name="Lennon N."/>
            <person name="Letendre F."/>
            <person name="LeVine R."/>
            <person name="Lipovsky A."/>
            <person name="Liu X."/>
            <person name="Liu J."/>
            <person name="Liu S."/>
            <person name="Lokyitsang T."/>
            <person name="Lokyitsang Y."/>
            <person name="Lubonja R."/>
            <person name="Lui A."/>
            <person name="MacDonald P."/>
            <person name="Magnisalis V."/>
            <person name="Maru K."/>
            <person name="Matthews C."/>
            <person name="McCusker W."/>
            <person name="McDonough S."/>
            <person name="Mehta T."/>
            <person name="Meldrim J."/>
            <person name="Meneus L."/>
            <person name="Mihai O."/>
            <person name="Mihalev A."/>
            <person name="Mihova T."/>
            <person name="Mittelman R."/>
            <person name="Mlenga V."/>
            <person name="Montmayeur A."/>
            <person name="Mulrain L."/>
            <person name="Navidi A."/>
            <person name="Naylor J."/>
            <person name="Negash T."/>
            <person name="Nguyen T."/>
            <person name="Nguyen N."/>
            <person name="Nicol R."/>
            <person name="Norbu C."/>
            <person name="Norbu N."/>
            <person name="Novod N."/>
            <person name="O'Neill B."/>
            <person name="Osman S."/>
            <person name="Markiewicz E."/>
            <person name="Oyono O.L."/>
            <person name="Patti C."/>
            <person name="Phunkhang P."/>
            <person name="Pierre F."/>
            <person name="Priest M."/>
            <person name="Raghuraman S."/>
            <person name="Rege F."/>
            <person name="Reyes R."/>
            <person name="Rise C."/>
            <person name="Rogov P."/>
            <person name="Ross K."/>
            <person name="Ryan E."/>
            <person name="Settipalli S."/>
            <person name="Shea T."/>
            <person name="Sherpa N."/>
            <person name="Shi L."/>
            <person name="Shih D."/>
            <person name="Sparrow T."/>
            <person name="Spaulding J."/>
            <person name="Stalker J."/>
            <person name="Stange-Thomann N."/>
            <person name="Stavropoulos S."/>
            <person name="Stone C."/>
            <person name="Strader C."/>
            <person name="Tesfaye S."/>
            <person name="Thomson T."/>
            <person name="Thoulutsang Y."/>
            <person name="Thoulutsang D."/>
            <person name="Topham K."/>
            <person name="Topping I."/>
            <person name="Tsamla T."/>
            <person name="Vassiliev H."/>
            <person name="Vo A."/>
            <person name="Wangchuk T."/>
            <person name="Wangdi T."/>
            <person name="Weiand M."/>
            <person name="Wilkinson J."/>
            <person name="Wilson A."/>
            <person name="Yadav S."/>
            <person name="Young G."/>
            <person name="Yu Q."/>
            <person name="Zembek L."/>
            <person name="Zhong D."/>
            <person name="Zimmer A."/>
            <person name="Zwirko Z."/>
            <person name="Jaffe D.B."/>
            <person name="Alvarez P."/>
            <person name="Brockman W."/>
            <person name="Butler J."/>
            <person name="Chin C."/>
            <person name="Gnerre S."/>
            <person name="Grabherr M."/>
            <person name="Kleber M."/>
            <person name="Mauceli E."/>
            <person name="MacCallum I."/>
        </authorList>
    </citation>
    <scope>NUCLEOTIDE SEQUENCE [LARGE SCALE GENOMIC DNA]</scope>
    <source>
        <strain evidence="3">Tucson 14024-0371.13</strain>
    </source>
</reference>
<dbReference type="OMA" id="DYGGGIQ"/>
<keyword evidence="3" id="KW-1185">Reference proteome</keyword>
<dbReference type="PhylomeDB" id="B3M4J3"/>
<evidence type="ECO:0008006" key="4">
    <source>
        <dbReference type="Google" id="ProtNLM"/>
    </source>
</evidence>
<dbReference type="Proteomes" id="UP000007801">
    <property type="component" value="Unassembled WGS sequence"/>
</dbReference>
<name>B3M4J3_DROAN</name>
<dbReference type="GO" id="GO:0006959">
    <property type="term" value="P:humoral immune response"/>
    <property type="evidence" value="ECO:0007669"/>
    <property type="project" value="EnsemblMetazoa"/>
</dbReference>
<evidence type="ECO:0000313" key="3">
    <source>
        <dbReference type="Proteomes" id="UP000007801"/>
    </source>
</evidence>
<keyword evidence="1" id="KW-0732">Signal</keyword>
<dbReference type="GO" id="GO:0005615">
    <property type="term" value="C:extracellular space"/>
    <property type="evidence" value="ECO:0007669"/>
    <property type="project" value="EnsemblMetazoa"/>
</dbReference>